<gene>
    <name evidence="2" type="ORF">OKW52_19380</name>
</gene>
<dbReference type="Proteomes" id="UP001208938">
    <property type="component" value="Unassembled WGS sequence"/>
</dbReference>
<evidence type="ECO:0000313" key="2">
    <source>
        <dbReference type="EMBL" id="MCW1934355.1"/>
    </source>
</evidence>
<sequence length="55" mass="5675">MKTLALTLIAATVLSVTTAHAEMDASSPCVRAPGHGAQPSPQVVFGDGSVRTIRR</sequence>
<dbReference type="RefSeq" id="WP_264507158.1">
    <property type="nucleotide sequence ID" value="NZ_JAPDFL010000001.1"/>
</dbReference>
<evidence type="ECO:0000313" key="3">
    <source>
        <dbReference type="Proteomes" id="UP001208938"/>
    </source>
</evidence>
<comment type="caution">
    <text evidence="2">The sequence shown here is derived from an EMBL/GenBank/DDBJ whole genome shotgun (WGS) entry which is preliminary data.</text>
</comment>
<organism evidence="2 3">
    <name type="scientific">Pararhodobacter zhoushanensis</name>
    <dbReference type="NCBI Taxonomy" id="2479545"/>
    <lineage>
        <taxon>Bacteria</taxon>
        <taxon>Pseudomonadati</taxon>
        <taxon>Pseudomonadota</taxon>
        <taxon>Alphaproteobacteria</taxon>
        <taxon>Rhodobacterales</taxon>
        <taxon>Paracoccaceae</taxon>
        <taxon>Pararhodobacter</taxon>
    </lineage>
</organism>
<accession>A0ABT3H3F4</accession>
<feature type="signal peptide" evidence="1">
    <location>
        <begin position="1"/>
        <end position="21"/>
    </location>
</feature>
<keyword evidence="3" id="KW-1185">Reference proteome</keyword>
<proteinExistence type="predicted"/>
<keyword evidence="1" id="KW-0732">Signal</keyword>
<protein>
    <submittedName>
        <fullName evidence="2">Uncharacterized protein</fullName>
    </submittedName>
</protein>
<reference evidence="2 3" key="1">
    <citation type="submission" date="2022-10" db="EMBL/GenBank/DDBJ databases">
        <title>Pararhodobacter sp. nov., isolated from marine algae.</title>
        <authorList>
            <person name="Choi B.J."/>
            <person name="Kim J.M."/>
            <person name="Lee J.K."/>
            <person name="Choi D.G."/>
            <person name="Jeon C.O."/>
        </authorList>
    </citation>
    <scope>NUCLEOTIDE SEQUENCE [LARGE SCALE GENOMIC DNA]</scope>
    <source>
        <strain evidence="2 3">ZQ420</strain>
    </source>
</reference>
<feature type="chain" id="PRO_5045760269" evidence="1">
    <location>
        <begin position="22"/>
        <end position="55"/>
    </location>
</feature>
<dbReference type="EMBL" id="JAPDFL010000001">
    <property type="protein sequence ID" value="MCW1934355.1"/>
    <property type="molecule type" value="Genomic_DNA"/>
</dbReference>
<evidence type="ECO:0000256" key="1">
    <source>
        <dbReference type="SAM" id="SignalP"/>
    </source>
</evidence>
<name>A0ABT3H3F4_9RHOB</name>